<dbReference type="EMBL" id="FN654842">
    <property type="protein sequence ID" value="CBY36807.1"/>
    <property type="molecule type" value="Genomic_DNA"/>
</dbReference>
<dbReference type="InParanoid" id="E4WXR7"/>
<proteinExistence type="predicted"/>
<dbReference type="Proteomes" id="UP000001307">
    <property type="component" value="Unassembled WGS sequence"/>
</dbReference>
<dbReference type="EMBL" id="FN653018">
    <property type="protein sequence ID" value="CBY22161.1"/>
    <property type="molecule type" value="Genomic_DNA"/>
</dbReference>
<dbReference type="AlphaFoldDB" id="E4WXR7"/>
<evidence type="ECO:0000256" key="1">
    <source>
        <dbReference type="SAM" id="MobiDB-lite"/>
    </source>
</evidence>
<accession>E4WXR7</accession>
<feature type="region of interest" description="Disordered" evidence="1">
    <location>
        <begin position="64"/>
        <end position="88"/>
    </location>
</feature>
<organism evidence="2">
    <name type="scientific">Oikopleura dioica</name>
    <name type="common">Tunicate</name>
    <dbReference type="NCBI Taxonomy" id="34765"/>
    <lineage>
        <taxon>Eukaryota</taxon>
        <taxon>Metazoa</taxon>
        <taxon>Chordata</taxon>
        <taxon>Tunicata</taxon>
        <taxon>Appendicularia</taxon>
        <taxon>Copelata</taxon>
        <taxon>Oikopleuridae</taxon>
        <taxon>Oikopleura</taxon>
    </lineage>
</organism>
<protein>
    <submittedName>
        <fullName evidence="2">Uncharacterized protein</fullName>
    </submittedName>
</protein>
<evidence type="ECO:0000313" key="3">
    <source>
        <dbReference type="EMBL" id="CBY36807.1"/>
    </source>
</evidence>
<name>E4WXR7_OIKDI</name>
<dbReference type="Proteomes" id="UP000011014">
    <property type="component" value="Unassembled WGS sequence"/>
</dbReference>
<gene>
    <name evidence="2" type="ORF">GSOID_T00011709001</name>
    <name evidence="3" type="ORF">GSOID_T00029843001</name>
</gene>
<evidence type="ECO:0000313" key="2">
    <source>
        <dbReference type="EMBL" id="CBY22161.1"/>
    </source>
</evidence>
<evidence type="ECO:0000313" key="4">
    <source>
        <dbReference type="Proteomes" id="UP000001307"/>
    </source>
</evidence>
<dbReference type="OrthoDB" id="10331770at2759"/>
<sequence length="115" mass="13156">MELVDPIREYCHLPETEEETDVIEELPAFYEDHLNSTVQQIDDGNEENFELSFQDLVHGDELENMSQSSEDLSLDSMETAFSSDDPTLAELQEPSCQKILESDMPRISQLQIVDC</sequence>
<keyword evidence="4" id="KW-1185">Reference proteome</keyword>
<reference evidence="2" key="1">
    <citation type="journal article" date="2010" name="Science">
        <title>Plasticity of animal genome architecture unmasked by rapid evolution of a pelagic tunicate.</title>
        <authorList>
            <person name="Denoeud F."/>
            <person name="Henriet S."/>
            <person name="Mungpakdee S."/>
            <person name="Aury J.M."/>
            <person name="Da Silva C."/>
            <person name="Brinkmann H."/>
            <person name="Mikhaleva J."/>
            <person name="Olsen L.C."/>
            <person name="Jubin C."/>
            <person name="Canestro C."/>
            <person name="Bouquet J.M."/>
            <person name="Danks G."/>
            <person name="Poulain J."/>
            <person name="Campsteijn C."/>
            <person name="Adamski M."/>
            <person name="Cross I."/>
            <person name="Yadetie F."/>
            <person name="Muffato M."/>
            <person name="Louis A."/>
            <person name="Butcher S."/>
            <person name="Tsagkogeorga G."/>
            <person name="Konrad A."/>
            <person name="Singh S."/>
            <person name="Jensen M.F."/>
            <person name="Cong E.H."/>
            <person name="Eikeseth-Otteraa H."/>
            <person name="Noel B."/>
            <person name="Anthouard V."/>
            <person name="Porcel B.M."/>
            <person name="Kachouri-Lafond R."/>
            <person name="Nishino A."/>
            <person name="Ugolini M."/>
            <person name="Chourrout P."/>
            <person name="Nishida H."/>
            <person name="Aasland R."/>
            <person name="Huzurbazar S."/>
            <person name="Westhof E."/>
            <person name="Delsuc F."/>
            <person name="Lehrach H."/>
            <person name="Reinhardt R."/>
            <person name="Weissenbach J."/>
            <person name="Roy S.W."/>
            <person name="Artiguenave F."/>
            <person name="Postlethwait J.H."/>
            <person name="Manak J.R."/>
            <person name="Thompson E.M."/>
            <person name="Jaillon O."/>
            <person name="Du Pasquier L."/>
            <person name="Boudinot P."/>
            <person name="Liberles D.A."/>
            <person name="Volff J.N."/>
            <person name="Philippe H."/>
            <person name="Lenhard B."/>
            <person name="Roest Crollius H."/>
            <person name="Wincker P."/>
            <person name="Chourrout D."/>
        </authorList>
    </citation>
    <scope>NUCLEOTIDE SEQUENCE [LARGE SCALE GENOMIC DNA]</scope>
</reference>